<feature type="domain" description="Thioredoxin" evidence="8">
    <location>
        <begin position="51"/>
        <end position="199"/>
    </location>
</feature>
<dbReference type="PROSITE" id="PS51352">
    <property type="entry name" value="THIOREDOXIN_2"/>
    <property type="match status" value="1"/>
</dbReference>
<dbReference type="GO" id="GO:0030313">
    <property type="term" value="C:cell envelope"/>
    <property type="evidence" value="ECO:0007669"/>
    <property type="project" value="UniProtKB-SubCell"/>
</dbReference>
<dbReference type="EMBL" id="CADCUO010000076">
    <property type="protein sequence ID" value="CAA9386098.1"/>
    <property type="molecule type" value="Genomic_DNA"/>
</dbReference>
<dbReference type="PANTHER" id="PTHR42852">
    <property type="entry name" value="THIOL:DISULFIDE INTERCHANGE PROTEIN DSBE"/>
    <property type="match status" value="1"/>
</dbReference>
<evidence type="ECO:0000256" key="4">
    <source>
        <dbReference type="ARBA" id="ARBA00023157"/>
    </source>
</evidence>
<evidence type="ECO:0000256" key="6">
    <source>
        <dbReference type="SAM" id="MobiDB-lite"/>
    </source>
</evidence>
<dbReference type="Gene3D" id="3.40.30.10">
    <property type="entry name" value="Glutaredoxin"/>
    <property type="match status" value="1"/>
</dbReference>
<keyword evidence="4" id="KW-1015">Disulfide bond</keyword>
<evidence type="ECO:0000256" key="5">
    <source>
        <dbReference type="ARBA" id="ARBA00023284"/>
    </source>
</evidence>
<dbReference type="Pfam" id="PF08534">
    <property type="entry name" value="Redoxin"/>
    <property type="match status" value="1"/>
</dbReference>
<keyword evidence="3" id="KW-0735">Signal-anchor</keyword>
<keyword evidence="5" id="KW-0676">Redox-active center</keyword>
<dbReference type="InterPro" id="IPR013740">
    <property type="entry name" value="Redoxin"/>
</dbReference>
<evidence type="ECO:0000256" key="3">
    <source>
        <dbReference type="ARBA" id="ARBA00022968"/>
    </source>
</evidence>
<feature type="signal peptide" evidence="7">
    <location>
        <begin position="1"/>
        <end position="31"/>
    </location>
</feature>
<dbReference type="GO" id="GO:0016491">
    <property type="term" value="F:oxidoreductase activity"/>
    <property type="evidence" value="ECO:0007669"/>
    <property type="project" value="InterPro"/>
</dbReference>
<accession>A0A6J4NHC2</accession>
<dbReference type="InterPro" id="IPR050553">
    <property type="entry name" value="Thioredoxin_ResA/DsbE_sf"/>
</dbReference>
<dbReference type="GO" id="GO:0017004">
    <property type="term" value="P:cytochrome complex assembly"/>
    <property type="evidence" value="ECO:0007669"/>
    <property type="project" value="UniProtKB-KW"/>
</dbReference>
<dbReference type="SUPFAM" id="SSF52833">
    <property type="entry name" value="Thioredoxin-like"/>
    <property type="match status" value="1"/>
</dbReference>
<evidence type="ECO:0000256" key="7">
    <source>
        <dbReference type="SAM" id="SignalP"/>
    </source>
</evidence>
<evidence type="ECO:0000313" key="9">
    <source>
        <dbReference type="EMBL" id="CAA9386098.1"/>
    </source>
</evidence>
<dbReference type="InterPro" id="IPR036249">
    <property type="entry name" value="Thioredoxin-like_sf"/>
</dbReference>
<keyword evidence="7" id="KW-0732">Signal</keyword>
<evidence type="ECO:0000256" key="1">
    <source>
        <dbReference type="ARBA" id="ARBA00004196"/>
    </source>
</evidence>
<dbReference type="InterPro" id="IPR013766">
    <property type="entry name" value="Thioredoxin_domain"/>
</dbReference>
<dbReference type="PROSITE" id="PS51257">
    <property type="entry name" value="PROKAR_LIPOPROTEIN"/>
    <property type="match status" value="1"/>
</dbReference>
<sequence>MPERARHGVRSHLAAAGLSLLLLTAACSSTGADEQRRSAGQNGYVGGSNSLTRVAPADRKTAPEAAGTELGSSATISTGQYAGKVVVLNVWGSWCSPCRYEAPDLQAASVETAKVAQFVGLNTRDSDQAPAQAFVRAFDITYPSIYDPTGAVLLNFASDLPPTLIPSTLIIDGQGRIAVRIVGTISKITLVDLVNDVAAGK</sequence>
<proteinExistence type="predicted"/>
<protein>
    <submittedName>
        <fullName evidence="9">Thiol:disulfide oxidoreductase related to ResA</fullName>
    </submittedName>
</protein>
<dbReference type="AlphaFoldDB" id="A0A6J4NHC2"/>
<keyword evidence="2" id="KW-0201">Cytochrome c-type biogenesis</keyword>
<dbReference type="CDD" id="cd02966">
    <property type="entry name" value="TlpA_like_family"/>
    <property type="match status" value="1"/>
</dbReference>
<feature type="chain" id="PRO_5026647962" evidence="7">
    <location>
        <begin position="32"/>
        <end position="201"/>
    </location>
</feature>
<name>A0A6J4NHC2_9ACTN</name>
<evidence type="ECO:0000259" key="8">
    <source>
        <dbReference type="PROSITE" id="PS51352"/>
    </source>
</evidence>
<comment type="subcellular location">
    <subcellularLocation>
        <location evidence="1">Cell envelope</location>
    </subcellularLocation>
</comment>
<evidence type="ECO:0000256" key="2">
    <source>
        <dbReference type="ARBA" id="ARBA00022748"/>
    </source>
</evidence>
<gene>
    <name evidence="9" type="ORF">AVDCRST_MAG75-1288</name>
</gene>
<keyword evidence="3" id="KW-0812">Transmembrane</keyword>
<reference evidence="9" key="1">
    <citation type="submission" date="2020-02" db="EMBL/GenBank/DDBJ databases">
        <authorList>
            <person name="Meier V. D."/>
        </authorList>
    </citation>
    <scope>NUCLEOTIDE SEQUENCE</scope>
    <source>
        <strain evidence="9">AVDCRST_MAG75</strain>
    </source>
</reference>
<organism evidence="9">
    <name type="scientific">uncultured Propionibacteriaceae bacterium</name>
    <dbReference type="NCBI Taxonomy" id="257457"/>
    <lineage>
        <taxon>Bacteria</taxon>
        <taxon>Bacillati</taxon>
        <taxon>Actinomycetota</taxon>
        <taxon>Actinomycetes</taxon>
        <taxon>Propionibacteriales</taxon>
        <taxon>Propionibacteriaceae</taxon>
        <taxon>environmental samples</taxon>
    </lineage>
</organism>
<feature type="region of interest" description="Disordered" evidence="6">
    <location>
        <begin position="34"/>
        <end position="69"/>
    </location>
</feature>
<dbReference type="PANTHER" id="PTHR42852:SF6">
    <property type="entry name" value="THIOL:DISULFIDE INTERCHANGE PROTEIN DSBE"/>
    <property type="match status" value="1"/>
</dbReference>